<dbReference type="Gene3D" id="3.90.550.10">
    <property type="entry name" value="Spore Coat Polysaccharide Biosynthesis Protein SpsA, Chain A"/>
    <property type="match status" value="1"/>
</dbReference>
<dbReference type="InterPro" id="IPR027995">
    <property type="entry name" value="Galactosyl_T_N"/>
</dbReference>
<evidence type="ECO:0000256" key="2">
    <source>
        <dbReference type="ARBA" id="ARBA00004922"/>
    </source>
</evidence>
<proteinExistence type="inferred from homology"/>
<evidence type="ECO:0000256" key="4">
    <source>
        <dbReference type="ARBA" id="ARBA00022676"/>
    </source>
</evidence>
<comment type="caution">
    <text evidence="15">The sequence shown here is derived from an EMBL/GenBank/DDBJ whole genome shotgun (WGS) entry which is preliminary data.</text>
</comment>
<comment type="pathway">
    <text evidence="2">Protein modification; protein glycosylation.</text>
</comment>
<dbReference type="PANTHER" id="PTHR19300">
    <property type="entry name" value="BETA-1,4-GALACTOSYLTRANSFERASE"/>
    <property type="match status" value="1"/>
</dbReference>
<accession>A0A8S3Z6K1</accession>
<dbReference type="GO" id="GO:0033842">
    <property type="term" value="F:N-acetyl-beta-glucosaminyl-derivative 4-beta-N-acetylgalactosaminyltransferase activity"/>
    <property type="evidence" value="ECO:0007669"/>
    <property type="project" value="TreeGrafter"/>
</dbReference>
<dbReference type="AlphaFoldDB" id="A0A8S3Z6K1"/>
<evidence type="ECO:0000256" key="8">
    <source>
        <dbReference type="ARBA" id="ARBA00022989"/>
    </source>
</evidence>
<evidence type="ECO:0008006" key="17">
    <source>
        <dbReference type="Google" id="ProtNLM"/>
    </source>
</evidence>
<evidence type="ECO:0000256" key="12">
    <source>
        <dbReference type="SAM" id="Phobius"/>
    </source>
</evidence>
<dbReference type="InterPro" id="IPR003859">
    <property type="entry name" value="Galactosyl_T"/>
</dbReference>
<keyword evidence="10" id="KW-0325">Glycoprotein</keyword>
<dbReference type="GO" id="GO:0005794">
    <property type="term" value="C:Golgi apparatus"/>
    <property type="evidence" value="ECO:0007669"/>
    <property type="project" value="TreeGrafter"/>
</dbReference>
<dbReference type="GO" id="GO:0005975">
    <property type="term" value="P:carbohydrate metabolic process"/>
    <property type="evidence" value="ECO:0007669"/>
    <property type="project" value="InterPro"/>
</dbReference>
<dbReference type="PRINTS" id="PR02050">
    <property type="entry name" value="B14GALTRFASE"/>
</dbReference>
<feature type="compositionally biased region" description="Basic and acidic residues" evidence="11">
    <location>
        <begin position="254"/>
        <end position="263"/>
    </location>
</feature>
<dbReference type="SUPFAM" id="SSF53448">
    <property type="entry name" value="Nucleotide-diphospho-sugar transferases"/>
    <property type="match status" value="1"/>
</dbReference>
<keyword evidence="5" id="KW-0808">Transferase</keyword>
<evidence type="ECO:0000256" key="10">
    <source>
        <dbReference type="ARBA" id="ARBA00023180"/>
    </source>
</evidence>
<comment type="similarity">
    <text evidence="3">Belongs to the glycosyltransferase 7 family.</text>
</comment>
<evidence type="ECO:0000256" key="11">
    <source>
        <dbReference type="SAM" id="MobiDB-lite"/>
    </source>
</evidence>
<evidence type="ECO:0000313" key="15">
    <source>
        <dbReference type="EMBL" id="CAG5123230.1"/>
    </source>
</evidence>
<dbReference type="Proteomes" id="UP000678393">
    <property type="component" value="Unassembled WGS sequence"/>
</dbReference>
<gene>
    <name evidence="15" type="ORF">CUNI_LOCUS8788</name>
</gene>
<evidence type="ECO:0000256" key="9">
    <source>
        <dbReference type="ARBA" id="ARBA00023136"/>
    </source>
</evidence>
<dbReference type="GO" id="GO:0006688">
    <property type="term" value="P:glycosphingolipid biosynthetic process"/>
    <property type="evidence" value="ECO:0007669"/>
    <property type="project" value="TreeGrafter"/>
</dbReference>
<reference evidence="15" key="1">
    <citation type="submission" date="2021-04" db="EMBL/GenBank/DDBJ databases">
        <authorList>
            <consortium name="Molecular Ecology Group"/>
        </authorList>
    </citation>
    <scope>NUCLEOTIDE SEQUENCE</scope>
</reference>
<dbReference type="InterPro" id="IPR029044">
    <property type="entry name" value="Nucleotide-diphossugar_trans"/>
</dbReference>
<keyword evidence="8 12" id="KW-1133">Transmembrane helix</keyword>
<feature type="transmembrane region" description="Helical" evidence="12">
    <location>
        <begin position="282"/>
        <end position="308"/>
    </location>
</feature>
<sequence>MQWDEDTWVDISDSPSPVQVENRITPRKRPGDHLHQSELDLAGREFENHCGSSYVESNHGVSSYVDSFLNEGLGVPGSWRLPSHLEPEISEACFQDASNLEDLHKLAQELLESYQEFPTLAHKQDTFSDKKVYIKPDSESIERSIYLTPPASKTFNTDSLSVKKSGVSHTNRQTNSARSLGRKKTRDKSTSSNRKTKEKQSTVNVNASTKVPHALCKNKANGFPKRLTQNTSASIKPRSVPRPSRTSADCDTLSEAREGKHDLQERCTQQVPRRSKALGKSILQSTILCVFFCSSFFSNYLILLYSILNNNSNNNSNNFYYYQHSTSRNPYNELYDEEEENRAKAIVCVLFCLMGVGLIIGLVCLLSHFVEETEMGQMAISKDDENIPDVMIDVYYRRVADVIRLASQTSSGDGTANMSSTPASQPLKLCQLVPSNLLGNTTQLILNITLDIEEVVANNTDVMDGGEWKPSTCASRHRVAIIIPYRDRWNHLKVLLYYLIPTLKRQQIHFRIFVVEQYGNETFNKGRIMNAAFREALKLFDFHCVTFHDVDLVPEDDRNMYSCTEQPKHMSNSIDKFKYILPYQGLVGGVLMFKREHFQLVNGYSNMYWGWGAEDDDMTTRILSHGLRIYRPPSNIAKYKMVKHDGRKSSEVSIRMRLLRSAAKRSKLEGLNNVKYKLLETHIQKLFTHFIVDIGKP</sequence>
<evidence type="ECO:0000256" key="7">
    <source>
        <dbReference type="ARBA" id="ARBA00022968"/>
    </source>
</evidence>
<keyword evidence="4" id="KW-0328">Glycosyltransferase</keyword>
<feature type="domain" description="Galactosyltransferase N-terminal" evidence="14">
    <location>
        <begin position="430"/>
        <end position="564"/>
    </location>
</feature>
<dbReference type="EMBL" id="CAJHNH020001479">
    <property type="protein sequence ID" value="CAG5123230.1"/>
    <property type="molecule type" value="Genomic_DNA"/>
</dbReference>
<organism evidence="15 16">
    <name type="scientific">Candidula unifasciata</name>
    <dbReference type="NCBI Taxonomy" id="100452"/>
    <lineage>
        <taxon>Eukaryota</taxon>
        <taxon>Metazoa</taxon>
        <taxon>Spiralia</taxon>
        <taxon>Lophotrochozoa</taxon>
        <taxon>Mollusca</taxon>
        <taxon>Gastropoda</taxon>
        <taxon>Heterobranchia</taxon>
        <taxon>Euthyneura</taxon>
        <taxon>Panpulmonata</taxon>
        <taxon>Eupulmonata</taxon>
        <taxon>Stylommatophora</taxon>
        <taxon>Helicina</taxon>
        <taxon>Helicoidea</taxon>
        <taxon>Geomitridae</taxon>
        <taxon>Candidula</taxon>
    </lineage>
</organism>
<evidence type="ECO:0000256" key="3">
    <source>
        <dbReference type="ARBA" id="ARBA00005735"/>
    </source>
</evidence>
<feature type="region of interest" description="Disordered" evidence="11">
    <location>
        <begin position="1"/>
        <end position="34"/>
    </location>
</feature>
<evidence type="ECO:0000259" key="14">
    <source>
        <dbReference type="Pfam" id="PF13733"/>
    </source>
</evidence>
<protein>
    <recommendedName>
        <fullName evidence="17">Beta-1,4-N-acetylgalactosaminyltransferase bre-4</fullName>
    </recommendedName>
</protein>
<dbReference type="GO" id="GO:0008378">
    <property type="term" value="F:galactosyltransferase activity"/>
    <property type="evidence" value="ECO:0007669"/>
    <property type="project" value="TreeGrafter"/>
</dbReference>
<dbReference type="Pfam" id="PF13733">
    <property type="entry name" value="Glyco_transf_7N"/>
    <property type="match status" value="1"/>
</dbReference>
<name>A0A8S3Z6K1_9EUPU</name>
<dbReference type="InterPro" id="IPR027791">
    <property type="entry name" value="Galactosyl_T_C"/>
</dbReference>
<feature type="compositionally biased region" description="Polar residues" evidence="11">
    <location>
        <begin position="157"/>
        <end position="178"/>
    </location>
</feature>
<feature type="domain" description="Galactosyltransferase C-terminal" evidence="13">
    <location>
        <begin position="568"/>
        <end position="645"/>
    </location>
</feature>
<evidence type="ECO:0000256" key="6">
    <source>
        <dbReference type="ARBA" id="ARBA00022692"/>
    </source>
</evidence>
<dbReference type="CDD" id="cd00899">
    <property type="entry name" value="b4GalT"/>
    <property type="match status" value="1"/>
</dbReference>
<keyword evidence="7" id="KW-0735">Signal-anchor</keyword>
<dbReference type="PANTHER" id="PTHR19300:SF57">
    <property type="entry name" value="BETA-1,4-N-ACETYLGALACTOSAMINYLTRANSFERASE"/>
    <property type="match status" value="1"/>
</dbReference>
<keyword evidence="6 12" id="KW-0812">Transmembrane</keyword>
<keyword evidence="9 12" id="KW-0472">Membrane</keyword>
<evidence type="ECO:0000256" key="5">
    <source>
        <dbReference type="ARBA" id="ARBA00022679"/>
    </source>
</evidence>
<evidence type="ECO:0000259" key="13">
    <source>
        <dbReference type="Pfam" id="PF02709"/>
    </source>
</evidence>
<comment type="subcellular location">
    <subcellularLocation>
        <location evidence="1">Membrane</location>
        <topology evidence="1">Single-pass type II membrane protein</topology>
    </subcellularLocation>
</comment>
<feature type="transmembrane region" description="Helical" evidence="12">
    <location>
        <begin position="343"/>
        <end position="370"/>
    </location>
</feature>
<evidence type="ECO:0000256" key="1">
    <source>
        <dbReference type="ARBA" id="ARBA00004606"/>
    </source>
</evidence>
<dbReference type="GO" id="GO:0016020">
    <property type="term" value="C:membrane"/>
    <property type="evidence" value="ECO:0007669"/>
    <property type="project" value="UniProtKB-SubCell"/>
</dbReference>
<feature type="region of interest" description="Disordered" evidence="11">
    <location>
        <begin position="157"/>
        <end position="263"/>
    </location>
</feature>
<keyword evidence="16" id="KW-1185">Reference proteome</keyword>
<dbReference type="Pfam" id="PF02709">
    <property type="entry name" value="Glyco_transf_7C"/>
    <property type="match status" value="1"/>
</dbReference>
<dbReference type="OrthoDB" id="10016069at2759"/>
<evidence type="ECO:0000313" key="16">
    <source>
        <dbReference type="Proteomes" id="UP000678393"/>
    </source>
</evidence>